<dbReference type="FunFam" id="3.40.50.300:FF:000186">
    <property type="entry name" value="ATP-binding cassette sub-family B member 7, mitochondrial"/>
    <property type="match status" value="1"/>
</dbReference>
<keyword evidence="3 10" id="KW-0812">Transmembrane</keyword>
<feature type="transmembrane region" description="Helical" evidence="10">
    <location>
        <begin position="465"/>
        <end position="485"/>
    </location>
</feature>
<dbReference type="PROSITE" id="PS00211">
    <property type="entry name" value="ABC_TRANSPORTER_1"/>
    <property type="match status" value="1"/>
</dbReference>
<feature type="region of interest" description="Disordered" evidence="9">
    <location>
        <begin position="61"/>
        <end position="80"/>
    </location>
</feature>
<dbReference type="AlphaFoldDB" id="A0AAD6II45"/>
<protein>
    <submittedName>
        <fullName evidence="13">Uncharacterized protein</fullName>
    </submittedName>
</protein>
<dbReference type="Gene3D" id="1.20.1560.10">
    <property type="entry name" value="ABC transporter type 1, transmembrane domain"/>
    <property type="match status" value="1"/>
</dbReference>
<dbReference type="Proteomes" id="UP001219568">
    <property type="component" value="Unassembled WGS sequence"/>
</dbReference>
<evidence type="ECO:0000313" key="14">
    <source>
        <dbReference type="Proteomes" id="UP001219568"/>
    </source>
</evidence>
<dbReference type="FunFam" id="1.20.1560.10:FF:000050">
    <property type="entry name" value="Vacuolar ABC heavy metal transporter (Hmt1)"/>
    <property type="match status" value="1"/>
</dbReference>
<dbReference type="PANTHER" id="PTHR24221:SF651">
    <property type="entry name" value="HEAVY METAL TOLERANCE PROTEIN"/>
    <property type="match status" value="1"/>
</dbReference>
<dbReference type="InterPro" id="IPR003593">
    <property type="entry name" value="AAA+_ATPase"/>
</dbReference>
<dbReference type="CDD" id="cd18583">
    <property type="entry name" value="ABC_6TM_HMT1"/>
    <property type="match status" value="1"/>
</dbReference>
<feature type="transmembrane region" description="Helical" evidence="10">
    <location>
        <begin position="29"/>
        <end position="52"/>
    </location>
</feature>
<dbReference type="PANTHER" id="PTHR24221">
    <property type="entry name" value="ATP-BINDING CASSETTE SUB-FAMILY B"/>
    <property type="match status" value="1"/>
</dbReference>
<keyword evidence="2" id="KW-0813">Transport</keyword>
<dbReference type="SUPFAM" id="SSF90123">
    <property type="entry name" value="ABC transporter transmembrane region"/>
    <property type="match status" value="1"/>
</dbReference>
<comment type="similarity">
    <text evidence="8">Belongs to the ABC transporter superfamily. ABCB family. Heavy Metal importer (TC 3.A.1.210) subfamily.</text>
</comment>
<evidence type="ECO:0000259" key="12">
    <source>
        <dbReference type="PROSITE" id="PS50929"/>
    </source>
</evidence>
<dbReference type="CDD" id="cd03253">
    <property type="entry name" value="ABCC_ATM1_transporter"/>
    <property type="match status" value="1"/>
</dbReference>
<evidence type="ECO:0000256" key="1">
    <source>
        <dbReference type="ARBA" id="ARBA00004141"/>
    </source>
</evidence>
<feature type="domain" description="ABC transporter" evidence="11">
    <location>
        <begin position="643"/>
        <end position="877"/>
    </location>
</feature>
<dbReference type="InterPro" id="IPR017871">
    <property type="entry name" value="ABC_transporter-like_CS"/>
</dbReference>
<name>A0AAD6II45_PENCN</name>
<evidence type="ECO:0000256" key="3">
    <source>
        <dbReference type="ARBA" id="ARBA00022692"/>
    </source>
</evidence>
<feature type="transmembrane region" description="Helical" evidence="10">
    <location>
        <begin position="91"/>
        <end position="116"/>
    </location>
</feature>
<dbReference type="GO" id="GO:0005524">
    <property type="term" value="F:ATP binding"/>
    <property type="evidence" value="ECO:0007669"/>
    <property type="project" value="UniProtKB-KW"/>
</dbReference>
<keyword evidence="7 10" id="KW-0472">Membrane</keyword>
<evidence type="ECO:0000256" key="8">
    <source>
        <dbReference type="ARBA" id="ARBA00024363"/>
    </source>
</evidence>
<dbReference type="Pfam" id="PF00664">
    <property type="entry name" value="ABC_membrane"/>
    <property type="match status" value="1"/>
</dbReference>
<keyword evidence="5" id="KW-0067">ATP-binding</keyword>
<dbReference type="GO" id="GO:0000041">
    <property type="term" value="P:transition metal ion transport"/>
    <property type="evidence" value="ECO:0007669"/>
    <property type="project" value="UniProtKB-ARBA"/>
</dbReference>
<dbReference type="SUPFAM" id="SSF52540">
    <property type="entry name" value="P-loop containing nucleoside triphosphate hydrolases"/>
    <property type="match status" value="1"/>
</dbReference>
<dbReference type="EMBL" id="JAQJZL010000002">
    <property type="protein sequence ID" value="KAJ6050931.1"/>
    <property type="molecule type" value="Genomic_DNA"/>
</dbReference>
<evidence type="ECO:0000313" key="13">
    <source>
        <dbReference type="EMBL" id="KAJ6050931.1"/>
    </source>
</evidence>
<evidence type="ECO:0000256" key="2">
    <source>
        <dbReference type="ARBA" id="ARBA00022448"/>
    </source>
</evidence>
<dbReference type="Gene3D" id="3.40.50.300">
    <property type="entry name" value="P-loop containing nucleotide triphosphate hydrolases"/>
    <property type="match status" value="1"/>
</dbReference>
<dbReference type="InterPro" id="IPR039421">
    <property type="entry name" value="Type_1_exporter"/>
</dbReference>
<keyword evidence="6 10" id="KW-1133">Transmembrane helix</keyword>
<evidence type="ECO:0000256" key="7">
    <source>
        <dbReference type="ARBA" id="ARBA00023136"/>
    </source>
</evidence>
<sequence>MAQDNHGRSLYSHVLERTAIVNPQTLLEYLLACYPILLMLLFVVGCVSRIIVNSKTEQKRSQNKDDQLPRRTWNPTASGQTKPFSDTVKHYFIWLSTGVLVTFLVDATVHITHVLMARSVYRWREQSVVIYIVGSIFAYAVILVSIVDTTPSPTAIQLTCWSFAILVELIIFTTTLSLYTSVYREPVVGNPSGGPIRQGITFWECMELVPNGVRILILITLVLLYYTKSGAPIDHDENLEGEPDHATEATGLLKSPRTKGCGGKGHAYGSTGGAARPAEPKPPRSWVRPEELPSMSFFDYLSGFSRFFPYMWPSKSPRLQVVAVACFVLVILQRIVNVMTPVQVGAITTVLADQQAGNTFYTPWFEICMYAFCLWLQEVLGSLRTGLWIPMGQYSYLELSAAVFEHVHSLSLDFHLEKQTGELLSALNKGKSVNSFLEQVTFQFLPTLADLLIAIGYFLVAFDVYYALVVGISAFVYLYVTIRMAQWSAKTRRQMVNASRHEDAVKNDSMMSYETVKYFNAEQHEFDRYRHAVCDFQTAEYYSFLCGAMMSTSQKTVLTTSLLLTCFIAVYQVSTLQQPVGRFVTLLMYMAQLQGPLSYFGAFYVSIQSSLINAERMLELFREQPTVTDSPCATPMATCQGMIEFQDVGFSYDARKLVLNGLSFSCQPGSTTALVGESGGGKSTVLRLLFRYYNSTNGKIFVDGHEVKNITIDSLRRHIGVVPQDTMLFNETLMYNLKYAKPDACDDDVHRACRMADIHTKIKSFPDGYNTRVGERGLRLSGGEKQRVAIARTILKNPQIILLDEATSALDTQTEEHVQKSLAALSNGRTTLVIAHRLSTIMSADRILFLENGLVAESGTHEELVNMKGRYAGMWRMQNGEEKSQAQDRVDCI</sequence>
<reference evidence="13" key="1">
    <citation type="journal article" date="2023" name="IMA Fungus">
        <title>Comparative genomic study of the Penicillium genus elucidates a diverse pangenome and 15 lateral gene transfer events.</title>
        <authorList>
            <person name="Petersen C."/>
            <person name="Sorensen T."/>
            <person name="Nielsen M.R."/>
            <person name="Sondergaard T.E."/>
            <person name="Sorensen J.L."/>
            <person name="Fitzpatrick D.A."/>
            <person name="Frisvad J.C."/>
            <person name="Nielsen K.L."/>
        </authorList>
    </citation>
    <scope>NUCLEOTIDE SEQUENCE</scope>
    <source>
        <strain evidence="13">IBT 15450</strain>
    </source>
</reference>
<dbReference type="InterPro" id="IPR011527">
    <property type="entry name" value="ABC1_TM_dom"/>
</dbReference>
<feature type="region of interest" description="Disordered" evidence="9">
    <location>
        <begin position="258"/>
        <end position="285"/>
    </location>
</feature>
<keyword evidence="4" id="KW-0547">Nucleotide-binding</keyword>
<dbReference type="GO" id="GO:0005774">
    <property type="term" value="C:vacuolar membrane"/>
    <property type="evidence" value="ECO:0007669"/>
    <property type="project" value="TreeGrafter"/>
</dbReference>
<keyword evidence="14" id="KW-1185">Reference proteome</keyword>
<gene>
    <name evidence="13" type="ORF">N7460_001465</name>
</gene>
<evidence type="ECO:0000256" key="5">
    <source>
        <dbReference type="ARBA" id="ARBA00022840"/>
    </source>
</evidence>
<dbReference type="SMART" id="SM00382">
    <property type="entry name" value="AAA"/>
    <property type="match status" value="1"/>
</dbReference>
<evidence type="ECO:0000256" key="10">
    <source>
        <dbReference type="SAM" id="Phobius"/>
    </source>
</evidence>
<dbReference type="PROSITE" id="PS50929">
    <property type="entry name" value="ABC_TM1F"/>
    <property type="match status" value="1"/>
</dbReference>
<dbReference type="InterPro" id="IPR003439">
    <property type="entry name" value="ABC_transporter-like_ATP-bd"/>
</dbReference>
<evidence type="ECO:0000256" key="9">
    <source>
        <dbReference type="SAM" id="MobiDB-lite"/>
    </source>
</evidence>
<accession>A0AAD6II45</accession>
<dbReference type="PROSITE" id="PS50893">
    <property type="entry name" value="ABC_TRANSPORTER_2"/>
    <property type="match status" value="1"/>
</dbReference>
<dbReference type="InterPro" id="IPR027417">
    <property type="entry name" value="P-loop_NTPase"/>
</dbReference>
<evidence type="ECO:0000256" key="4">
    <source>
        <dbReference type="ARBA" id="ARBA00022741"/>
    </source>
</evidence>
<feature type="compositionally biased region" description="Gly residues" evidence="9">
    <location>
        <begin position="260"/>
        <end position="272"/>
    </location>
</feature>
<dbReference type="GO" id="GO:0140359">
    <property type="term" value="F:ABC-type transporter activity"/>
    <property type="evidence" value="ECO:0007669"/>
    <property type="project" value="InterPro"/>
</dbReference>
<evidence type="ECO:0000259" key="11">
    <source>
        <dbReference type="PROSITE" id="PS50893"/>
    </source>
</evidence>
<dbReference type="Pfam" id="PF00005">
    <property type="entry name" value="ABC_tran"/>
    <property type="match status" value="1"/>
</dbReference>
<dbReference type="GO" id="GO:0016887">
    <property type="term" value="F:ATP hydrolysis activity"/>
    <property type="evidence" value="ECO:0007669"/>
    <property type="project" value="InterPro"/>
</dbReference>
<organism evidence="13 14">
    <name type="scientific">Penicillium canescens</name>
    <dbReference type="NCBI Taxonomy" id="5083"/>
    <lineage>
        <taxon>Eukaryota</taxon>
        <taxon>Fungi</taxon>
        <taxon>Dikarya</taxon>
        <taxon>Ascomycota</taxon>
        <taxon>Pezizomycotina</taxon>
        <taxon>Eurotiomycetes</taxon>
        <taxon>Eurotiomycetidae</taxon>
        <taxon>Eurotiales</taxon>
        <taxon>Aspergillaceae</taxon>
        <taxon>Penicillium</taxon>
    </lineage>
</organism>
<feature type="transmembrane region" description="Helical" evidence="10">
    <location>
        <begin position="128"/>
        <end position="146"/>
    </location>
</feature>
<dbReference type="InterPro" id="IPR036640">
    <property type="entry name" value="ABC1_TM_sf"/>
</dbReference>
<comment type="caution">
    <text evidence="13">The sequence shown here is derived from an EMBL/GenBank/DDBJ whole genome shotgun (WGS) entry which is preliminary data.</text>
</comment>
<feature type="transmembrane region" description="Helical" evidence="10">
    <location>
        <begin position="557"/>
        <end position="574"/>
    </location>
</feature>
<reference evidence="13" key="2">
    <citation type="submission" date="2023-01" db="EMBL/GenBank/DDBJ databases">
        <authorList>
            <person name="Petersen C."/>
        </authorList>
    </citation>
    <scope>NUCLEOTIDE SEQUENCE</scope>
    <source>
        <strain evidence="13">IBT 15450</strain>
    </source>
</reference>
<feature type="transmembrane region" description="Helical" evidence="10">
    <location>
        <begin position="158"/>
        <end position="179"/>
    </location>
</feature>
<comment type="subcellular location">
    <subcellularLocation>
        <location evidence="1">Membrane</location>
        <topology evidence="1">Multi-pass membrane protein</topology>
    </subcellularLocation>
</comment>
<evidence type="ECO:0000256" key="6">
    <source>
        <dbReference type="ARBA" id="ARBA00022989"/>
    </source>
</evidence>
<proteinExistence type="inferred from homology"/>
<feature type="domain" description="ABC transmembrane type-1" evidence="12">
    <location>
        <begin position="324"/>
        <end position="609"/>
    </location>
</feature>